<feature type="transmembrane region" description="Helical" evidence="2">
    <location>
        <begin position="228"/>
        <end position="249"/>
    </location>
</feature>
<evidence type="ECO:0000313" key="5">
    <source>
        <dbReference type="Proteomes" id="UP000371977"/>
    </source>
</evidence>
<dbReference type="AlphaFoldDB" id="A0A6C2C8S0"/>
<keyword evidence="2" id="KW-0472">Membrane</keyword>
<feature type="chain" id="PRO_5025341397" evidence="3">
    <location>
        <begin position="27"/>
        <end position="258"/>
    </location>
</feature>
<evidence type="ECO:0000256" key="2">
    <source>
        <dbReference type="SAM" id="Phobius"/>
    </source>
</evidence>
<organism evidence="4 5">
    <name type="scientific">Weissella muntiaci</name>
    <dbReference type="NCBI Taxonomy" id="2508881"/>
    <lineage>
        <taxon>Bacteria</taxon>
        <taxon>Bacillati</taxon>
        <taxon>Bacillota</taxon>
        <taxon>Bacilli</taxon>
        <taxon>Lactobacillales</taxon>
        <taxon>Lactobacillaceae</taxon>
        <taxon>Weissella</taxon>
    </lineage>
</organism>
<gene>
    <name evidence="4" type="ORF">ESZ50_05195</name>
</gene>
<evidence type="ECO:0000313" key="4">
    <source>
        <dbReference type="EMBL" id="TYC49545.1"/>
    </source>
</evidence>
<sequence length="258" mass="26774">MVNLNKSGLLLLSVAVGIFSFSTGHADSNVSSNPQSMISSVVTANGGASVNSGTVNGNQDGQSNIVVDPGKGSQGTSEGQPSHPVDESTTVTDEGTNAGSNSTSNPNLANNNTGQTSQSNSDLNSTTTVSVANDQATTGSQSAIMDSTQNTTTLTVAQPVATSTSGTIANRDTTQSLLQTPTSANTVQDNVTTIASKHTATKKTYVKAHNLADMLPNSDIYRIDWNPMMIALAILALASWSVMMFVISYRQNRLEAQI</sequence>
<name>A0A6C2C8S0_9LACO</name>
<protein>
    <submittedName>
        <fullName evidence="4">Uncharacterized protein</fullName>
    </submittedName>
</protein>
<dbReference type="Proteomes" id="UP000371977">
    <property type="component" value="Unassembled WGS sequence"/>
</dbReference>
<dbReference type="EMBL" id="SDGZ01000014">
    <property type="protein sequence ID" value="TYC49545.1"/>
    <property type="molecule type" value="Genomic_DNA"/>
</dbReference>
<dbReference type="RefSeq" id="WP_148622536.1">
    <property type="nucleotide sequence ID" value="NZ_SDGZ01000014.1"/>
</dbReference>
<feature type="compositionally biased region" description="Polar residues" evidence="1">
    <location>
        <begin position="50"/>
        <end position="65"/>
    </location>
</feature>
<comment type="caution">
    <text evidence="4">The sequence shown here is derived from an EMBL/GenBank/DDBJ whole genome shotgun (WGS) entry which is preliminary data.</text>
</comment>
<keyword evidence="3" id="KW-0732">Signal</keyword>
<reference evidence="4 5" key="1">
    <citation type="submission" date="2019-01" db="EMBL/GenBank/DDBJ databases">
        <title>Weissella sp. nov., a novel lactic acid bacterium isolated from animal feces.</title>
        <authorList>
            <person name="Wang L.-T."/>
        </authorList>
    </citation>
    <scope>NUCLEOTIDE SEQUENCE [LARGE SCALE GENOMIC DNA]</scope>
    <source>
        <strain evidence="4 5">8H-2</strain>
    </source>
</reference>
<evidence type="ECO:0000256" key="3">
    <source>
        <dbReference type="SAM" id="SignalP"/>
    </source>
</evidence>
<accession>A0A6C2C8S0</accession>
<feature type="signal peptide" evidence="3">
    <location>
        <begin position="1"/>
        <end position="26"/>
    </location>
</feature>
<feature type="region of interest" description="Disordered" evidence="1">
    <location>
        <begin position="50"/>
        <end position="127"/>
    </location>
</feature>
<proteinExistence type="predicted"/>
<evidence type="ECO:0000256" key="1">
    <source>
        <dbReference type="SAM" id="MobiDB-lite"/>
    </source>
</evidence>
<keyword evidence="5" id="KW-1185">Reference proteome</keyword>
<feature type="compositionally biased region" description="Polar residues" evidence="1">
    <location>
        <begin position="87"/>
        <end position="99"/>
    </location>
</feature>
<keyword evidence="2" id="KW-0812">Transmembrane</keyword>
<feature type="compositionally biased region" description="Low complexity" evidence="1">
    <location>
        <begin position="100"/>
        <end position="121"/>
    </location>
</feature>
<keyword evidence="2" id="KW-1133">Transmembrane helix</keyword>
<dbReference type="OrthoDB" id="9967899at2"/>